<evidence type="ECO:0000313" key="1">
    <source>
        <dbReference type="EMBL" id="CAC9975460.1"/>
    </source>
</evidence>
<protein>
    <recommendedName>
        <fullName evidence="3">AraC family transcriptional regulator</fullName>
    </recommendedName>
</protein>
<dbReference type="RefSeq" id="WP_180859305.1">
    <property type="nucleotide sequence ID" value="NZ_CAIJDE010000048.1"/>
</dbReference>
<name>A0A9N8J3C0_9FLAO</name>
<accession>A0A9N8J3C0</accession>
<evidence type="ECO:0008006" key="3">
    <source>
        <dbReference type="Google" id="ProtNLM"/>
    </source>
</evidence>
<comment type="caution">
    <text evidence="1">The sequence shown here is derived from an EMBL/GenBank/DDBJ whole genome shotgun (WGS) entry which is preliminary data.</text>
</comment>
<proteinExistence type="predicted"/>
<sequence length="231" mass="27234">MQLIHHCPKTKAKLIFTHQESTPSYFNKNGLNEDLLLTIALNGEQSQQIVINGELHQFPPYSIIPLVSAQDYSFEKPEQITAWQYSRDFYCNVDSNFEISCFGVLFFGFRGNQFLSLKEDCREKFNVLKQLFIEEFQTIDTIQTDMLQMLLKRLIILTTRLAKEQYLAGKIYEEEKFDLIRQFNILVDKEFKNQHQVRYYAGQLHKTPKTLTRILMDLITAPRQSLFRTES</sequence>
<evidence type="ECO:0000313" key="2">
    <source>
        <dbReference type="Proteomes" id="UP000533639"/>
    </source>
</evidence>
<keyword evidence="2" id="KW-1185">Reference proteome</keyword>
<organism evidence="1 2">
    <name type="scientific">Flavobacterium panici</name>
    <dbReference type="NCBI Taxonomy" id="2654843"/>
    <lineage>
        <taxon>Bacteria</taxon>
        <taxon>Pseudomonadati</taxon>
        <taxon>Bacteroidota</taxon>
        <taxon>Flavobacteriia</taxon>
        <taxon>Flavobacteriales</taxon>
        <taxon>Flavobacteriaceae</taxon>
        <taxon>Flavobacterium</taxon>
    </lineage>
</organism>
<reference evidence="1 2" key="1">
    <citation type="submission" date="2020-06" db="EMBL/GenBank/DDBJ databases">
        <authorList>
            <person name="Criscuolo A."/>
        </authorList>
    </citation>
    <scope>NUCLEOTIDE SEQUENCE [LARGE SCALE GENOMIC DNA]</scope>
    <source>
        <strain evidence="1">PXU-55</strain>
    </source>
</reference>
<dbReference type="EMBL" id="CAIJDE010000048">
    <property type="protein sequence ID" value="CAC9975460.1"/>
    <property type="molecule type" value="Genomic_DNA"/>
</dbReference>
<dbReference type="AlphaFoldDB" id="A0A9N8J3C0"/>
<gene>
    <name evidence="1" type="ORF">FLAPXU55_03173</name>
</gene>
<dbReference type="Proteomes" id="UP000533639">
    <property type="component" value="Unassembled WGS sequence"/>
</dbReference>